<dbReference type="EMBL" id="CP031037">
    <property type="protein sequence ID" value="QDZ20597.1"/>
    <property type="molecule type" value="Genomic_DNA"/>
</dbReference>
<reference evidence="2 3" key="1">
    <citation type="submission" date="2018-07" db="EMBL/GenBank/DDBJ databases">
        <title>The complete nuclear genome of the prasinophyte Chloropicon primus (CCMP1205).</title>
        <authorList>
            <person name="Pombert J.-F."/>
            <person name="Otis C."/>
            <person name="Turmel M."/>
            <person name="Lemieux C."/>
        </authorList>
    </citation>
    <scope>NUCLEOTIDE SEQUENCE [LARGE SCALE GENOMIC DNA]</scope>
    <source>
        <strain evidence="2 3">CCMP1205</strain>
    </source>
</reference>
<dbReference type="Proteomes" id="UP000316726">
    <property type="component" value="Chromosome 4"/>
</dbReference>
<feature type="compositionally biased region" description="Gly residues" evidence="1">
    <location>
        <begin position="103"/>
        <end position="120"/>
    </location>
</feature>
<proteinExistence type="predicted"/>
<feature type="region of interest" description="Disordered" evidence="1">
    <location>
        <begin position="72"/>
        <end position="127"/>
    </location>
</feature>
<name>A0A5B8MJJ3_9CHLO</name>
<organism evidence="2 3">
    <name type="scientific">Chloropicon primus</name>
    <dbReference type="NCBI Taxonomy" id="1764295"/>
    <lineage>
        <taxon>Eukaryota</taxon>
        <taxon>Viridiplantae</taxon>
        <taxon>Chlorophyta</taxon>
        <taxon>Chloropicophyceae</taxon>
        <taxon>Chloropicales</taxon>
        <taxon>Chloropicaceae</taxon>
        <taxon>Chloropicon</taxon>
    </lineage>
</organism>
<dbReference type="AlphaFoldDB" id="A0A5B8MJJ3"/>
<evidence type="ECO:0000313" key="2">
    <source>
        <dbReference type="EMBL" id="QDZ20597.1"/>
    </source>
</evidence>
<keyword evidence="3" id="KW-1185">Reference proteome</keyword>
<accession>A0A5B8MJJ3</accession>
<sequence>MDNFGGGGISDSALLQMGSDFNSVNYLYEYDARRLIALRHLHPNPNMCSRDQCVQMIHDDNRRILQRGQIPAVPIPPPEAASAPPSAPFEQGMSHQYQAPGGMSSGGMSSGGMSSGGMSSGGFNRPKIPPTTYGQLLFSMREVMERSRANNSENTKKSGPPGVLKNIIKAAAAHGIEQARHSKYGRKLERFLGGETLIPMLTCSHKINLHSPFHL</sequence>
<evidence type="ECO:0000256" key="1">
    <source>
        <dbReference type="SAM" id="MobiDB-lite"/>
    </source>
</evidence>
<gene>
    <name evidence="2" type="ORF">A3770_04p31150</name>
</gene>
<protein>
    <submittedName>
        <fullName evidence="2">Uncharacterized protein</fullName>
    </submittedName>
</protein>
<evidence type="ECO:0000313" key="3">
    <source>
        <dbReference type="Proteomes" id="UP000316726"/>
    </source>
</evidence>